<organism evidence="1">
    <name type="scientific">Micrurus lemniscatus lemniscatus</name>
    <dbReference type="NCBI Taxonomy" id="129467"/>
    <lineage>
        <taxon>Eukaryota</taxon>
        <taxon>Metazoa</taxon>
        <taxon>Chordata</taxon>
        <taxon>Craniata</taxon>
        <taxon>Vertebrata</taxon>
        <taxon>Euteleostomi</taxon>
        <taxon>Lepidosauria</taxon>
        <taxon>Squamata</taxon>
        <taxon>Bifurcata</taxon>
        <taxon>Unidentata</taxon>
        <taxon>Episquamata</taxon>
        <taxon>Toxicofera</taxon>
        <taxon>Serpentes</taxon>
        <taxon>Colubroidea</taxon>
        <taxon>Elapidae</taxon>
        <taxon>Elapinae</taxon>
        <taxon>Micrurus</taxon>
    </lineage>
</organism>
<reference evidence="1" key="1">
    <citation type="submission" date="2017-07" db="EMBL/GenBank/DDBJ databases">
        <authorList>
            <person name="Mikheyev A."/>
            <person name="Grau M."/>
        </authorList>
    </citation>
    <scope>NUCLEOTIDE SEQUENCE</scope>
    <source>
        <tissue evidence="1">Venom_gland</tissue>
    </source>
</reference>
<protein>
    <submittedName>
        <fullName evidence="1">Uncharacterized protein</fullName>
    </submittedName>
</protein>
<dbReference type="EMBL" id="IACK01081862">
    <property type="protein sequence ID" value="LAA80963.1"/>
    <property type="molecule type" value="Transcribed_RNA"/>
</dbReference>
<evidence type="ECO:0000313" key="1">
    <source>
        <dbReference type="EMBL" id="LAA80963.1"/>
    </source>
</evidence>
<accession>A0A2D4I9R1</accession>
<sequence length="119" mass="13332">MALEQPIRSWAGLLLNIVYNKPAVTPKNSAPPFLILGLSAHISWVCWHGICLPVLSRNQPFPKGLLKNGGWNVNYYISRIGSFNMIAPQKCRSLDSTDVSRTTKDSTKKIMVLKQREHG</sequence>
<dbReference type="AlphaFoldDB" id="A0A2D4I9R1"/>
<name>A0A2D4I9R1_MICLE</name>
<proteinExistence type="predicted"/>
<reference evidence="1" key="2">
    <citation type="submission" date="2017-11" db="EMBL/GenBank/DDBJ databases">
        <title>Coralsnake Venomics: Analyses of Venom Gland Transcriptomes and Proteomes of Six Brazilian Taxa.</title>
        <authorList>
            <person name="Aird S.D."/>
            <person name="Jorge da Silva N."/>
            <person name="Qiu L."/>
            <person name="Villar-Briones A."/>
            <person name="Aparecida-Saddi V."/>
            <person name="Campos-Telles M.P."/>
            <person name="Grau M."/>
            <person name="Mikheyev A.S."/>
        </authorList>
    </citation>
    <scope>NUCLEOTIDE SEQUENCE</scope>
    <source>
        <tissue evidence="1">Venom_gland</tissue>
    </source>
</reference>